<evidence type="ECO:0000256" key="3">
    <source>
        <dbReference type="ARBA" id="ARBA00022475"/>
    </source>
</evidence>
<evidence type="ECO:0000256" key="1">
    <source>
        <dbReference type="ARBA" id="ARBA00004429"/>
    </source>
</evidence>
<evidence type="ECO:0000259" key="10">
    <source>
        <dbReference type="Pfam" id="PF04290"/>
    </source>
</evidence>
<evidence type="ECO:0000256" key="8">
    <source>
        <dbReference type="ARBA" id="ARBA00038436"/>
    </source>
</evidence>
<evidence type="ECO:0000256" key="2">
    <source>
        <dbReference type="ARBA" id="ARBA00022448"/>
    </source>
</evidence>
<comment type="function">
    <text evidence="9">Part of the tripartite ATP-independent periplasmic (TRAP) transport system.</text>
</comment>
<dbReference type="GO" id="GO:0015740">
    <property type="term" value="P:C4-dicarboxylate transport"/>
    <property type="evidence" value="ECO:0007669"/>
    <property type="project" value="TreeGrafter"/>
</dbReference>
<evidence type="ECO:0000313" key="12">
    <source>
        <dbReference type="Proteomes" id="UP000176037"/>
    </source>
</evidence>
<keyword evidence="12" id="KW-1185">Reference proteome</keyword>
<dbReference type="InterPro" id="IPR055348">
    <property type="entry name" value="DctQ"/>
</dbReference>
<gene>
    <name evidence="11" type="ORF">BFC17_08745</name>
</gene>
<dbReference type="PANTHER" id="PTHR35011">
    <property type="entry name" value="2,3-DIKETO-L-GULONATE TRAP TRANSPORTER SMALL PERMEASE PROTEIN YIAM"/>
    <property type="match status" value="1"/>
</dbReference>
<dbReference type="EMBL" id="MJIC01000002">
    <property type="protein sequence ID" value="OFI36201.1"/>
    <property type="molecule type" value="Genomic_DNA"/>
</dbReference>
<dbReference type="PANTHER" id="PTHR35011:SF10">
    <property type="entry name" value="TRAP TRANSPORTER SMALL PERMEASE PROTEIN"/>
    <property type="match status" value="1"/>
</dbReference>
<evidence type="ECO:0000256" key="6">
    <source>
        <dbReference type="ARBA" id="ARBA00022989"/>
    </source>
</evidence>
<dbReference type="Proteomes" id="UP000176037">
    <property type="component" value="Unassembled WGS sequence"/>
</dbReference>
<dbReference type="RefSeq" id="WP_070174608.1">
    <property type="nucleotide sequence ID" value="NZ_BMJR01000007.1"/>
</dbReference>
<comment type="subunit">
    <text evidence="9">The complex comprises the extracytoplasmic solute receptor protein and the two transmembrane proteins.</text>
</comment>
<keyword evidence="5 9" id="KW-0812">Transmembrane</keyword>
<sequence length="161" mass="18385">MSLLKLLEAICSKISSYTLLLMAAITFADVFGRVVFNSPLGFAYELVAILLAVSFYSGLYHVNKKRKHIQIDLLEKYFRGPLGTFLNWFCYIIEVIFFGALVVMMYEQTMLSKDFGEVFMFLGIEKWKVLMFIFGLAVIALISLIEAFPEVVSFNKKESLS</sequence>
<comment type="subcellular location">
    <subcellularLocation>
        <location evidence="1 9">Cell inner membrane</location>
        <topology evidence="1 9">Multi-pass membrane protein</topology>
    </subcellularLocation>
</comment>
<evidence type="ECO:0000256" key="5">
    <source>
        <dbReference type="ARBA" id="ARBA00022692"/>
    </source>
</evidence>
<keyword evidence="3" id="KW-1003">Cell membrane</keyword>
<dbReference type="STRING" id="1856405.BFC17_08745"/>
<accession>A0A1E8FJT5</accession>
<keyword evidence="2 9" id="KW-0813">Transport</keyword>
<evidence type="ECO:0000313" key="11">
    <source>
        <dbReference type="EMBL" id="OFI36201.1"/>
    </source>
</evidence>
<proteinExistence type="inferred from homology"/>
<protein>
    <recommendedName>
        <fullName evidence="9">TRAP transporter small permease protein</fullName>
    </recommendedName>
</protein>
<keyword evidence="6 9" id="KW-1133">Transmembrane helix</keyword>
<dbReference type="AlphaFoldDB" id="A0A1E8FJT5"/>
<keyword evidence="4 9" id="KW-0997">Cell inner membrane</keyword>
<dbReference type="OrthoDB" id="6363908at2"/>
<organism evidence="11 12">
    <name type="scientific">Alteromonas lipolytica</name>
    <dbReference type="NCBI Taxonomy" id="1856405"/>
    <lineage>
        <taxon>Bacteria</taxon>
        <taxon>Pseudomonadati</taxon>
        <taxon>Pseudomonadota</taxon>
        <taxon>Gammaproteobacteria</taxon>
        <taxon>Alteromonadales</taxon>
        <taxon>Alteromonadaceae</taxon>
        <taxon>Alteromonas/Salinimonas group</taxon>
        <taxon>Alteromonas</taxon>
    </lineage>
</organism>
<dbReference type="Pfam" id="PF04290">
    <property type="entry name" value="DctQ"/>
    <property type="match status" value="1"/>
</dbReference>
<feature type="transmembrane region" description="Helical" evidence="9">
    <location>
        <begin position="14"/>
        <end position="36"/>
    </location>
</feature>
<feature type="transmembrane region" description="Helical" evidence="9">
    <location>
        <begin position="42"/>
        <end position="62"/>
    </location>
</feature>
<evidence type="ECO:0000256" key="4">
    <source>
        <dbReference type="ARBA" id="ARBA00022519"/>
    </source>
</evidence>
<feature type="transmembrane region" description="Helical" evidence="9">
    <location>
        <begin position="82"/>
        <end position="106"/>
    </location>
</feature>
<keyword evidence="7 9" id="KW-0472">Membrane</keyword>
<dbReference type="InterPro" id="IPR007387">
    <property type="entry name" value="TRAP_DctQ"/>
</dbReference>
<comment type="caution">
    <text evidence="11">The sequence shown here is derived from an EMBL/GenBank/DDBJ whole genome shotgun (WGS) entry which is preliminary data.</text>
</comment>
<feature type="domain" description="Tripartite ATP-independent periplasmic transporters DctQ component" evidence="10">
    <location>
        <begin position="22"/>
        <end position="147"/>
    </location>
</feature>
<evidence type="ECO:0000256" key="7">
    <source>
        <dbReference type="ARBA" id="ARBA00023136"/>
    </source>
</evidence>
<feature type="transmembrane region" description="Helical" evidence="9">
    <location>
        <begin position="129"/>
        <end position="148"/>
    </location>
</feature>
<dbReference type="GO" id="GO:0022857">
    <property type="term" value="F:transmembrane transporter activity"/>
    <property type="evidence" value="ECO:0007669"/>
    <property type="project" value="UniProtKB-UniRule"/>
</dbReference>
<evidence type="ECO:0000256" key="9">
    <source>
        <dbReference type="RuleBase" id="RU369079"/>
    </source>
</evidence>
<name>A0A1E8FJT5_9ALTE</name>
<comment type="similarity">
    <text evidence="8 9">Belongs to the TRAP transporter small permease family.</text>
</comment>
<dbReference type="GO" id="GO:0005886">
    <property type="term" value="C:plasma membrane"/>
    <property type="evidence" value="ECO:0007669"/>
    <property type="project" value="UniProtKB-SubCell"/>
</dbReference>
<reference evidence="11 12" key="1">
    <citation type="submission" date="2016-09" db="EMBL/GenBank/DDBJ databases">
        <title>Alteromonas lipolytica, a new species isolated from sea water.</title>
        <authorList>
            <person name="Wu Y.-H."/>
            <person name="Cheng H."/>
            <person name="Xu X.-W."/>
        </authorList>
    </citation>
    <scope>NUCLEOTIDE SEQUENCE [LARGE SCALE GENOMIC DNA]</scope>
    <source>
        <strain evidence="11 12">JW12</strain>
    </source>
</reference>